<evidence type="ECO:0000256" key="2">
    <source>
        <dbReference type="ARBA" id="ARBA00022723"/>
    </source>
</evidence>
<dbReference type="GO" id="GO:0008270">
    <property type="term" value="F:zinc ion binding"/>
    <property type="evidence" value="ECO:0007669"/>
    <property type="project" value="UniProtKB-KW"/>
</dbReference>
<feature type="compositionally biased region" description="Basic and acidic residues" evidence="10">
    <location>
        <begin position="471"/>
        <end position="481"/>
    </location>
</feature>
<keyword evidence="13" id="KW-1185">Reference proteome</keyword>
<dbReference type="InterPro" id="IPR036875">
    <property type="entry name" value="Znf_CCHC_sf"/>
</dbReference>
<dbReference type="Gene3D" id="4.10.60.10">
    <property type="entry name" value="Zinc finger, CCHC-type"/>
    <property type="match status" value="3"/>
</dbReference>
<keyword evidence="2" id="KW-0479">Metal-binding</keyword>
<sequence>MFASSYDQLEDDGFKGSDSEHSHCSESDREEIEQALYAQIHYCQDDAKEEDDKHFLFQCSENGELKQSEEQSEDKKMTIKSSINDSCITISSGTEGSPCKRKKSKKKRLLVDSFNGLKRNTKEMKEEVIHIYSQTDTDAISISSDKGIEVDSSDIDLDIDSDCMMLDESCDDMGDIVLNVDHNQRTMLDNLTVRDVGEKVGEEKWNIIDRDRFVGNPLLGRYYRSSSVRCQNCNETGHLSKVCPQPKKLMACYLCGDEGHTGRNCKNPICFNCNTPGHIINECTKSRRSKYIDCHRCQMYGHTAYECPEIWRQFHLTTVHGPLVRGKDNENPLKHCSNCAGDDHFDHDCEEERMDRHTLPSCTLISQYRKSDVRVAKRKKEMHEEDTSSPKKIRKVEKEYSSNSGGFKITKNYEEDFDRSSYIETDDYSYTKKKKKKTTWTLKEKKPDKFRKMMDMDLYTSEKYTYGNRKVKSDKNKLDKSVKRKEKERKKKNKKRLSLEEEYYGPLPKKKKNKLKKNKKDGPSIKQKTGTQSSNRGFNKKDGPSIKQKTCTQSSNRGFNIKDLRFTISNPKR</sequence>
<feature type="compositionally biased region" description="Basic residues" evidence="10">
    <location>
        <begin position="508"/>
        <end position="519"/>
    </location>
</feature>
<evidence type="ECO:0000256" key="6">
    <source>
        <dbReference type="ARBA" id="ARBA00023242"/>
    </source>
</evidence>
<dbReference type="GO" id="GO:0031499">
    <property type="term" value="C:TRAMP complex"/>
    <property type="evidence" value="ECO:0007669"/>
    <property type="project" value="TreeGrafter"/>
</dbReference>
<evidence type="ECO:0000313" key="13">
    <source>
        <dbReference type="Proteomes" id="UP000596742"/>
    </source>
</evidence>
<dbReference type="GO" id="GO:0071037">
    <property type="term" value="P:nuclear polyadenylation-dependent snRNA catabolic process"/>
    <property type="evidence" value="ECO:0007669"/>
    <property type="project" value="TreeGrafter"/>
</dbReference>
<dbReference type="Pfam" id="PF00098">
    <property type="entry name" value="zf-CCHC"/>
    <property type="match status" value="3"/>
</dbReference>
<feature type="domain" description="CCHC-type" evidence="11">
    <location>
        <begin position="252"/>
        <end position="267"/>
    </location>
</feature>
<keyword evidence="5" id="KW-0862">Zinc</keyword>
<dbReference type="OrthoDB" id="5592120at2759"/>
<dbReference type="SUPFAM" id="SSF57756">
    <property type="entry name" value="Retrovirus zinc finger-like domains"/>
    <property type="match status" value="2"/>
</dbReference>
<keyword evidence="3" id="KW-0677">Repeat</keyword>
<dbReference type="GO" id="GO:0071039">
    <property type="term" value="P:nuclear polyadenylation-dependent CUT catabolic process"/>
    <property type="evidence" value="ECO:0007669"/>
    <property type="project" value="TreeGrafter"/>
</dbReference>
<dbReference type="GO" id="GO:0003723">
    <property type="term" value="F:RNA binding"/>
    <property type="evidence" value="ECO:0007669"/>
    <property type="project" value="TreeGrafter"/>
</dbReference>
<evidence type="ECO:0000256" key="5">
    <source>
        <dbReference type="ARBA" id="ARBA00022833"/>
    </source>
</evidence>
<comment type="subcellular location">
    <subcellularLocation>
        <location evidence="1">Nucleus</location>
    </subcellularLocation>
</comment>
<feature type="compositionally biased region" description="Basic residues" evidence="10">
    <location>
        <begin position="482"/>
        <end position="496"/>
    </location>
</feature>
<dbReference type="GO" id="GO:0071035">
    <property type="term" value="P:nuclear polyadenylation-dependent rRNA catabolic process"/>
    <property type="evidence" value="ECO:0007669"/>
    <property type="project" value="TreeGrafter"/>
</dbReference>
<dbReference type="PROSITE" id="PS50158">
    <property type="entry name" value="ZF_CCHC"/>
    <property type="match status" value="4"/>
</dbReference>
<dbReference type="InterPro" id="IPR051644">
    <property type="entry name" value="TRAMP_AT-DNA-binding"/>
</dbReference>
<evidence type="ECO:0000256" key="3">
    <source>
        <dbReference type="ARBA" id="ARBA00022737"/>
    </source>
</evidence>
<feature type="region of interest" description="Disordered" evidence="10">
    <location>
        <begin position="470"/>
        <end position="573"/>
    </location>
</feature>
<feature type="region of interest" description="Disordered" evidence="10">
    <location>
        <begin position="1"/>
        <end position="29"/>
    </location>
</feature>
<feature type="domain" description="CCHC-type" evidence="11">
    <location>
        <begin position="270"/>
        <end position="285"/>
    </location>
</feature>
<feature type="compositionally biased region" description="Polar residues" evidence="10">
    <location>
        <begin position="547"/>
        <end position="558"/>
    </location>
</feature>
<keyword evidence="6" id="KW-0539">Nucleus</keyword>
<dbReference type="GO" id="GO:0071036">
    <property type="term" value="P:nuclear polyadenylation-dependent snoRNA catabolic process"/>
    <property type="evidence" value="ECO:0007669"/>
    <property type="project" value="TreeGrafter"/>
</dbReference>
<evidence type="ECO:0000256" key="4">
    <source>
        <dbReference type="ARBA" id="ARBA00022771"/>
    </source>
</evidence>
<dbReference type="EMBL" id="UYJE01002023">
    <property type="protein sequence ID" value="VDI07158.1"/>
    <property type="molecule type" value="Genomic_DNA"/>
</dbReference>
<feature type="compositionally biased region" description="Polar residues" evidence="10">
    <location>
        <begin position="526"/>
        <end position="537"/>
    </location>
</feature>
<comment type="caution">
    <text evidence="12">The sequence shown here is derived from an EMBL/GenBank/DDBJ whole genome shotgun (WGS) entry which is preliminary data.</text>
</comment>
<evidence type="ECO:0000256" key="10">
    <source>
        <dbReference type="SAM" id="MobiDB-lite"/>
    </source>
</evidence>
<dbReference type="GO" id="GO:0071031">
    <property type="term" value="P:nuclear mRNA surveillance of mRNA 3'-end processing"/>
    <property type="evidence" value="ECO:0007669"/>
    <property type="project" value="TreeGrafter"/>
</dbReference>
<dbReference type="GO" id="GO:0071038">
    <property type="term" value="P:TRAMP-dependent tRNA surveillance pathway"/>
    <property type="evidence" value="ECO:0007669"/>
    <property type="project" value="TreeGrafter"/>
</dbReference>
<dbReference type="PANTHER" id="PTHR46543:SF1">
    <property type="entry name" value="ZINC FINGER CCHC DOMAIN-CONTAINING PROTEIN 7"/>
    <property type="match status" value="1"/>
</dbReference>
<name>A0A8B6CPG6_MYTGA</name>
<organism evidence="12 13">
    <name type="scientific">Mytilus galloprovincialis</name>
    <name type="common">Mediterranean mussel</name>
    <dbReference type="NCBI Taxonomy" id="29158"/>
    <lineage>
        <taxon>Eukaryota</taxon>
        <taxon>Metazoa</taxon>
        <taxon>Spiralia</taxon>
        <taxon>Lophotrochozoa</taxon>
        <taxon>Mollusca</taxon>
        <taxon>Bivalvia</taxon>
        <taxon>Autobranchia</taxon>
        <taxon>Pteriomorphia</taxon>
        <taxon>Mytilida</taxon>
        <taxon>Mytiloidea</taxon>
        <taxon>Mytilidae</taxon>
        <taxon>Mytilinae</taxon>
        <taxon>Mytilus</taxon>
    </lineage>
</organism>
<gene>
    <name evidence="12" type="ORF">MGAL_10B089153</name>
</gene>
<evidence type="ECO:0000256" key="7">
    <source>
        <dbReference type="ARBA" id="ARBA00041190"/>
    </source>
</evidence>
<dbReference type="Proteomes" id="UP000596742">
    <property type="component" value="Unassembled WGS sequence"/>
</dbReference>
<keyword evidence="4 9" id="KW-0863">Zinc-finger</keyword>
<feature type="compositionally biased region" description="Basic and acidic residues" evidence="10">
    <location>
        <begin position="12"/>
        <end position="27"/>
    </location>
</feature>
<evidence type="ECO:0000313" key="12">
    <source>
        <dbReference type="EMBL" id="VDI07158.1"/>
    </source>
</evidence>
<feature type="domain" description="CCHC-type" evidence="11">
    <location>
        <begin position="229"/>
        <end position="245"/>
    </location>
</feature>
<dbReference type="SMART" id="SM00343">
    <property type="entry name" value="ZnF_C2HC"/>
    <property type="match status" value="5"/>
</dbReference>
<reference evidence="12" key="1">
    <citation type="submission" date="2018-11" db="EMBL/GenBank/DDBJ databases">
        <authorList>
            <person name="Alioto T."/>
            <person name="Alioto T."/>
        </authorList>
    </citation>
    <scope>NUCLEOTIDE SEQUENCE</scope>
</reference>
<accession>A0A8B6CPG6</accession>
<evidence type="ECO:0000256" key="8">
    <source>
        <dbReference type="ARBA" id="ARBA00043023"/>
    </source>
</evidence>
<evidence type="ECO:0000256" key="9">
    <source>
        <dbReference type="PROSITE-ProRule" id="PRU00047"/>
    </source>
</evidence>
<evidence type="ECO:0000259" key="11">
    <source>
        <dbReference type="PROSITE" id="PS50158"/>
    </source>
</evidence>
<evidence type="ECO:0000256" key="1">
    <source>
        <dbReference type="ARBA" id="ARBA00004123"/>
    </source>
</evidence>
<proteinExistence type="predicted"/>
<dbReference type="InterPro" id="IPR001878">
    <property type="entry name" value="Znf_CCHC"/>
</dbReference>
<dbReference type="AlphaFoldDB" id="A0A8B6CPG6"/>
<feature type="domain" description="CCHC-type" evidence="11">
    <location>
        <begin position="294"/>
        <end position="309"/>
    </location>
</feature>
<protein>
    <recommendedName>
        <fullName evidence="7">Zinc finger CCHC domain-containing protein 7</fullName>
    </recommendedName>
    <alternativeName>
        <fullName evidence="8">TRAMP-like complex RNA-binding factor ZCCHC7</fullName>
    </alternativeName>
</protein>
<dbReference type="PANTHER" id="PTHR46543">
    <property type="entry name" value="ZINC FINGER CCHC DOMAIN-CONTAINING PROTEIN 7"/>
    <property type="match status" value="1"/>
</dbReference>